<proteinExistence type="predicted"/>
<evidence type="ECO:0008006" key="3">
    <source>
        <dbReference type="Google" id="ProtNLM"/>
    </source>
</evidence>
<reference evidence="2" key="1">
    <citation type="journal article" date="2019" name="Int. J. Syst. Evol. Microbiol.">
        <title>The Global Catalogue of Microorganisms (GCM) 10K type strain sequencing project: providing services to taxonomists for standard genome sequencing and annotation.</title>
        <authorList>
            <consortium name="The Broad Institute Genomics Platform"/>
            <consortium name="The Broad Institute Genome Sequencing Center for Infectious Disease"/>
            <person name="Wu L."/>
            <person name="Ma J."/>
        </authorList>
    </citation>
    <scope>NUCLEOTIDE SEQUENCE [LARGE SCALE GENOMIC DNA]</scope>
    <source>
        <strain evidence="2">NBRC 3266</strain>
    </source>
</reference>
<dbReference type="EMBL" id="BSNV01000010">
    <property type="protein sequence ID" value="GLQ66440.1"/>
    <property type="molecule type" value="Genomic_DNA"/>
</dbReference>
<organism evidence="1 2">
    <name type="scientific">Gluconobacter kondonii</name>
    <dbReference type="NCBI Taxonomy" id="941463"/>
    <lineage>
        <taxon>Bacteria</taxon>
        <taxon>Pseudomonadati</taxon>
        <taxon>Pseudomonadota</taxon>
        <taxon>Alphaproteobacteria</taxon>
        <taxon>Acetobacterales</taxon>
        <taxon>Acetobacteraceae</taxon>
        <taxon>Gluconobacter</taxon>
    </lineage>
</organism>
<keyword evidence="2" id="KW-1185">Reference proteome</keyword>
<sequence>MVVLDRFTRLLPALRTNVPPPVPKLMVVPLSAVMRDVPPEKVPLFVIFTVVPFKAPAIRPLFSDAVPPSTLRTSPLKAEAAVVISEVPPI</sequence>
<gene>
    <name evidence="1" type="ORF">GCM10007870_20240</name>
</gene>
<evidence type="ECO:0000313" key="1">
    <source>
        <dbReference type="EMBL" id="GLQ66440.1"/>
    </source>
</evidence>
<comment type="caution">
    <text evidence="1">The sequence shown here is derived from an EMBL/GenBank/DDBJ whole genome shotgun (WGS) entry which is preliminary data.</text>
</comment>
<accession>A0ABQ5WU87</accession>
<evidence type="ECO:0000313" key="2">
    <source>
        <dbReference type="Proteomes" id="UP001156629"/>
    </source>
</evidence>
<dbReference type="Proteomes" id="UP001156629">
    <property type="component" value="Unassembled WGS sequence"/>
</dbReference>
<protein>
    <recommendedName>
        <fullName evidence="3">Secreted protein</fullName>
    </recommendedName>
</protein>
<name>A0ABQ5WU87_9PROT</name>